<dbReference type="GO" id="GO:0003677">
    <property type="term" value="F:DNA binding"/>
    <property type="evidence" value="ECO:0007669"/>
    <property type="project" value="UniProtKB-KW"/>
</dbReference>
<dbReference type="Proteomes" id="UP000276178">
    <property type="component" value="Unassembled WGS sequence"/>
</dbReference>
<dbReference type="EMBL" id="RHHN01000053">
    <property type="protein sequence ID" value="RNB52727.1"/>
    <property type="molecule type" value="Genomic_DNA"/>
</dbReference>
<dbReference type="InterPro" id="IPR009061">
    <property type="entry name" value="DNA-bd_dom_put_sf"/>
</dbReference>
<reference evidence="3 6" key="2">
    <citation type="submission" date="2019-06" db="EMBL/GenBank/DDBJ databases">
        <title>Whole genome shotgun sequence of Brevibacillus agri NBRC 15538.</title>
        <authorList>
            <person name="Hosoyama A."/>
            <person name="Uohara A."/>
            <person name="Ohji S."/>
            <person name="Ichikawa N."/>
        </authorList>
    </citation>
    <scope>NUCLEOTIDE SEQUENCE [LARGE SCALE GENOMIC DNA]</scope>
    <source>
        <strain evidence="3 6">NBRC 15538</strain>
    </source>
</reference>
<evidence type="ECO:0000313" key="3">
    <source>
        <dbReference type="EMBL" id="GED27624.1"/>
    </source>
</evidence>
<evidence type="ECO:0000313" key="6">
    <source>
        <dbReference type="Proteomes" id="UP000317180"/>
    </source>
</evidence>
<keyword evidence="6" id="KW-1185">Reference proteome</keyword>
<name>A0A3M8APZ2_9BACL</name>
<feature type="coiled-coil region" evidence="1">
    <location>
        <begin position="48"/>
        <end position="75"/>
    </location>
</feature>
<evidence type="ECO:0000313" key="4">
    <source>
        <dbReference type="EMBL" id="RNB52727.1"/>
    </source>
</evidence>
<evidence type="ECO:0000259" key="2">
    <source>
        <dbReference type="Pfam" id="PF12728"/>
    </source>
</evidence>
<evidence type="ECO:0000313" key="5">
    <source>
        <dbReference type="Proteomes" id="UP000276178"/>
    </source>
</evidence>
<dbReference type="NCBIfam" id="TIGR01764">
    <property type="entry name" value="excise"/>
    <property type="match status" value="1"/>
</dbReference>
<gene>
    <name evidence="3" type="ORF">BAG01nite_37260</name>
    <name evidence="4" type="ORF">EB820_18595</name>
</gene>
<protein>
    <submittedName>
        <fullName evidence="4">DNA-binding protein</fullName>
    </submittedName>
</protein>
<accession>A0A3M8APZ2</accession>
<keyword evidence="1" id="KW-0175">Coiled coil</keyword>
<proteinExistence type="predicted"/>
<dbReference type="AlphaFoldDB" id="A0A3M8APZ2"/>
<dbReference type="SUPFAM" id="SSF46955">
    <property type="entry name" value="Putative DNA-binding domain"/>
    <property type="match status" value="1"/>
</dbReference>
<dbReference type="InterPro" id="IPR010093">
    <property type="entry name" value="SinI_DNA-bd"/>
</dbReference>
<dbReference type="Proteomes" id="UP000317180">
    <property type="component" value="Unassembled WGS sequence"/>
</dbReference>
<reference evidence="4 5" key="1">
    <citation type="submission" date="2018-10" db="EMBL/GenBank/DDBJ databases">
        <title>Phylogenomics of Brevibacillus.</title>
        <authorList>
            <person name="Dunlap C."/>
        </authorList>
    </citation>
    <scope>NUCLEOTIDE SEQUENCE [LARGE SCALE GENOMIC DNA]</scope>
    <source>
        <strain evidence="4 5">NRRL NRS 1219</strain>
    </source>
</reference>
<sequence>MKEPMTRAVLIVSLVMLVGAWMIADATRSISAYADSATHNTAEIATALTSFDNRLNDLNQSVHSVEKQIMNADEVAVYLGITDQVLSKLLEDKQLPAIQINGIYRFSKRAIDEWVYEKSKNKASYQNW</sequence>
<dbReference type="Pfam" id="PF12728">
    <property type="entry name" value="HTH_17"/>
    <property type="match status" value="1"/>
</dbReference>
<dbReference type="EMBL" id="BJOD01000045">
    <property type="protein sequence ID" value="GED27624.1"/>
    <property type="molecule type" value="Genomic_DNA"/>
</dbReference>
<dbReference type="OrthoDB" id="2474498at2"/>
<dbReference type="InterPro" id="IPR041657">
    <property type="entry name" value="HTH_17"/>
</dbReference>
<dbReference type="RefSeq" id="WP_005826765.1">
    <property type="nucleotide sequence ID" value="NZ_BJOD01000045.1"/>
</dbReference>
<organism evidence="4 5">
    <name type="scientific">Brevibacillus agri</name>
    <dbReference type="NCBI Taxonomy" id="51101"/>
    <lineage>
        <taxon>Bacteria</taxon>
        <taxon>Bacillati</taxon>
        <taxon>Bacillota</taxon>
        <taxon>Bacilli</taxon>
        <taxon>Bacillales</taxon>
        <taxon>Paenibacillaceae</taxon>
        <taxon>Brevibacillus</taxon>
    </lineage>
</organism>
<feature type="domain" description="Helix-turn-helix" evidence="2">
    <location>
        <begin position="70"/>
        <end position="115"/>
    </location>
</feature>
<dbReference type="GeneID" id="82813632"/>
<comment type="caution">
    <text evidence="4">The sequence shown here is derived from an EMBL/GenBank/DDBJ whole genome shotgun (WGS) entry which is preliminary data.</text>
</comment>
<keyword evidence="4" id="KW-0238">DNA-binding</keyword>
<evidence type="ECO:0000256" key="1">
    <source>
        <dbReference type="SAM" id="Coils"/>
    </source>
</evidence>